<dbReference type="EMBL" id="VICG01000016">
    <property type="protein sequence ID" value="KAA8564083.1"/>
    <property type="molecule type" value="Genomic_DNA"/>
</dbReference>
<name>A0A5M9J751_MONFR</name>
<reference evidence="2 3" key="1">
    <citation type="submission" date="2019-06" db="EMBL/GenBank/DDBJ databases">
        <title>Genome Sequence of the Brown Rot Fungal Pathogen Monilinia fructicola.</title>
        <authorList>
            <person name="De Miccolis Angelini R.M."/>
            <person name="Landi L."/>
            <person name="Abate D."/>
            <person name="Pollastro S."/>
            <person name="Romanazzi G."/>
            <person name="Faretra F."/>
        </authorList>
    </citation>
    <scope>NUCLEOTIDE SEQUENCE [LARGE SCALE GENOMIC DNA]</scope>
    <source>
        <strain evidence="2 3">Mfrc123</strain>
    </source>
</reference>
<feature type="compositionally biased region" description="Basic and acidic residues" evidence="1">
    <location>
        <begin position="100"/>
        <end position="116"/>
    </location>
</feature>
<keyword evidence="3" id="KW-1185">Reference proteome</keyword>
<feature type="region of interest" description="Disordered" evidence="1">
    <location>
        <begin position="245"/>
        <end position="348"/>
    </location>
</feature>
<gene>
    <name evidence="2" type="ORF">EYC84_012070</name>
</gene>
<evidence type="ECO:0000313" key="3">
    <source>
        <dbReference type="Proteomes" id="UP000322873"/>
    </source>
</evidence>
<comment type="caution">
    <text evidence="2">The sequence shown here is derived from an EMBL/GenBank/DDBJ whole genome shotgun (WGS) entry which is preliminary data.</text>
</comment>
<proteinExistence type="predicted"/>
<accession>A0A5M9J751</accession>
<evidence type="ECO:0000313" key="2">
    <source>
        <dbReference type="EMBL" id="KAA8564083.1"/>
    </source>
</evidence>
<dbReference type="AlphaFoldDB" id="A0A5M9J751"/>
<feature type="compositionally biased region" description="Basic and acidic residues" evidence="1">
    <location>
        <begin position="1"/>
        <end position="18"/>
    </location>
</feature>
<sequence length="379" mass="41418">MSGRDSDVHRGRVRDSRPRGHNGGPPPSNRGWGVVNSENSARARSHNRAGSDKTARPSEYSTIIVEKDLPAGGGRSSRVHASSKVPPGNKRGTLCEQDVEERRRREKGRERLDKPPRTNPIAISNRNPHDSRPVHSSSTIKPSSHARAPLIATSSRVPESRQSKREPSPVSALTKRTNDLRIVNYRDELATEQRKKEEDRKWEKQQRDDQLGIFTPAQSDYDGPGGAHDLVRVGEDLSGGAIRVPATRTASNPHHSKTKSAAAIPPSNYPPSRGPPTASRDPRRTVLASPHDIQPQHPSASRGPGRLHAAPFHDPSPLHASTQRDSRASRRVPGPLFRESGLGKPAAAPGNVVIVDNVVSNARKSIRHSRRGENLSGFY</sequence>
<feature type="compositionally biased region" description="Basic and acidic residues" evidence="1">
    <location>
        <begin position="176"/>
        <end position="210"/>
    </location>
</feature>
<feature type="region of interest" description="Disordered" evidence="1">
    <location>
        <begin position="1"/>
        <end position="232"/>
    </location>
</feature>
<feature type="compositionally biased region" description="Basic and acidic residues" evidence="1">
    <location>
        <begin position="158"/>
        <end position="167"/>
    </location>
</feature>
<dbReference type="VEuPathDB" id="FungiDB:MFRU_032g00620"/>
<protein>
    <submittedName>
        <fullName evidence="2">Uncharacterized protein</fullName>
    </submittedName>
</protein>
<evidence type="ECO:0000256" key="1">
    <source>
        <dbReference type="SAM" id="MobiDB-lite"/>
    </source>
</evidence>
<dbReference type="Proteomes" id="UP000322873">
    <property type="component" value="Unassembled WGS sequence"/>
</dbReference>
<organism evidence="2 3">
    <name type="scientific">Monilinia fructicola</name>
    <name type="common">Brown rot fungus</name>
    <name type="synonym">Ciboria fructicola</name>
    <dbReference type="NCBI Taxonomy" id="38448"/>
    <lineage>
        <taxon>Eukaryota</taxon>
        <taxon>Fungi</taxon>
        <taxon>Dikarya</taxon>
        <taxon>Ascomycota</taxon>
        <taxon>Pezizomycotina</taxon>
        <taxon>Leotiomycetes</taxon>
        <taxon>Helotiales</taxon>
        <taxon>Sclerotiniaceae</taxon>
        <taxon>Monilinia</taxon>
    </lineage>
</organism>